<evidence type="ECO:0000256" key="1">
    <source>
        <dbReference type="SAM" id="MobiDB-lite"/>
    </source>
</evidence>
<name>A0AAI8YQG0_9PEZI</name>
<protein>
    <submittedName>
        <fullName evidence="2">Uu.00g015340.m01.CDS01</fullName>
    </submittedName>
</protein>
<feature type="compositionally biased region" description="Basic and acidic residues" evidence="1">
    <location>
        <begin position="48"/>
        <end position="58"/>
    </location>
</feature>
<evidence type="ECO:0000313" key="3">
    <source>
        <dbReference type="Proteomes" id="UP001295740"/>
    </source>
</evidence>
<reference evidence="2" key="1">
    <citation type="submission" date="2023-10" db="EMBL/GenBank/DDBJ databases">
        <authorList>
            <person name="Hackl T."/>
        </authorList>
    </citation>
    <scope>NUCLEOTIDE SEQUENCE</scope>
</reference>
<keyword evidence="3" id="KW-1185">Reference proteome</keyword>
<proteinExistence type="predicted"/>
<gene>
    <name evidence="2" type="ORF">KHLLAP_LOCUS13883</name>
</gene>
<comment type="caution">
    <text evidence="2">The sequence shown here is derived from an EMBL/GenBank/DDBJ whole genome shotgun (WGS) entry which is preliminary data.</text>
</comment>
<feature type="compositionally biased region" description="Basic and acidic residues" evidence="1">
    <location>
        <begin position="96"/>
        <end position="113"/>
    </location>
</feature>
<evidence type="ECO:0000313" key="2">
    <source>
        <dbReference type="EMBL" id="CAJ2513415.1"/>
    </source>
</evidence>
<accession>A0AAI8YQG0</accession>
<organism evidence="2 3">
    <name type="scientific">Anthostomella pinea</name>
    <dbReference type="NCBI Taxonomy" id="933095"/>
    <lineage>
        <taxon>Eukaryota</taxon>
        <taxon>Fungi</taxon>
        <taxon>Dikarya</taxon>
        <taxon>Ascomycota</taxon>
        <taxon>Pezizomycotina</taxon>
        <taxon>Sordariomycetes</taxon>
        <taxon>Xylariomycetidae</taxon>
        <taxon>Xylariales</taxon>
        <taxon>Xylariaceae</taxon>
        <taxon>Anthostomella</taxon>
    </lineage>
</organism>
<dbReference type="AlphaFoldDB" id="A0AAI8YQG0"/>
<dbReference type="Proteomes" id="UP001295740">
    <property type="component" value="Unassembled WGS sequence"/>
</dbReference>
<sequence length="530" mass="58832">MADYDLSQLASTVPGFINGLSRRRKPQDPASLELDFYFDFSLFYGETRGADPDARSRSDASSTPELTSGSSEEDGAPSPGPNVDTFRLKAAVKQAKQQDDHFTVPQRELRPKDAQYPSKIHLDNAAGPSFSTMPDVHVPAGNGYISSSPSGRAPLGFDTSTARDSMSSRGKRCSPLQNPEKVAGCNEGGPCSSCVNDAAKLCANDCPDLAKTMCFRHLLPSGGSVFQAICKAGMPRPQYASSSATRGHSSTWHVSFEPVAPTFQPLHISVKYAEGQSTQECVLDACALQESRMIQWASSQMCKEGNIDFQSALDILLVYCAGKGRLFLPHFEVTKKVHELRCMYKIWRQRKFFVCQPYPGCEMQELSNSVHQALRNIVKSRMKSLEVDVLEHLGKLPGKLKPAERLPVWACFMQLILLYRDVSSMLELRESYHLQEVQHVANDLFSHLVVMCAHHFGKHKPEPVSEDGGAIKNQLNGQFKVVEIRRGEFCDYTREYPNTLDRLFNTFLAEPQKRSKRSGGPAAKRARVSV</sequence>
<dbReference type="EMBL" id="CAUWAG010000020">
    <property type="protein sequence ID" value="CAJ2513415.1"/>
    <property type="molecule type" value="Genomic_DNA"/>
</dbReference>
<feature type="region of interest" description="Disordered" evidence="1">
    <location>
        <begin position="48"/>
        <end position="115"/>
    </location>
</feature>